<proteinExistence type="predicted"/>
<sequence length="90" mass="10129">MGGPEEVGEFLHVPFGHPFPGVAQRKHHIRKGVVLRIHAFPQFPHQVQDEKVPRIDASHQKRIDVRSQFCARNVLDLLPGIKGKATIVPN</sequence>
<dbReference type="Proteomes" id="UP000499080">
    <property type="component" value="Unassembled WGS sequence"/>
</dbReference>
<protein>
    <submittedName>
        <fullName evidence="1">Uncharacterized protein</fullName>
    </submittedName>
</protein>
<gene>
    <name evidence="1" type="ORF">AVEN_177668_1</name>
</gene>
<dbReference type="EMBL" id="BGPR01083891">
    <property type="protein sequence ID" value="GBL93238.1"/>
    <property type="molecule type" value="Genomic_DNA"/>
</dbReference>
<organism evidence="1 2">
    <name type="scientific">Araneus ventricosus</name>
    <name type="common">Orbweaver spider</name>
    <name type="synonym">Epeira ventricosa</name>
    <dbReference type="NCBI Taxonomy" id="182803"/>
    <lineage>
        <taxon>Eukaryota</taxon>
        <taxon>Metazoa</taxon>
        <taxon>Ecdysozoa</taxon>
        <taxon>Arthropoda</taxon>
        <taxon>Chelicerata</taxon>
        <taxon>Arachnida</taxon>
        <taxon>Araneae</taxon>
        <taxon>Araneomorphae</taxon>
        <taxon>Entelegynae</taxon>
        <taxon>Araneoidea</taxon>
        <taxon>Araneidae</taxon>
        <taxon>Araneus</taxon>
    </lineage>
</organism>
<reference evidence="1 2" key="1">
    <citation type="journal article" date="2019" name="Sci. Rep.">
        <title>Orb-weaving spider Araneus ventricosus genome elucidates the spidroin gene catalogue.</title>
        <authorList>
            <person name="Kono N."/>
            <person name="Nakamura H."/>
            <person name="Ohtoshi R."/>
            <person name="Moran D.A.P."/>
            <person name="Shinohara A."/>
            <person name="Yoshida Y."/>
            <person name="Fujiwara M."/>
            <person name="Mori M."/>
            <person name="Tomita M."/>
            <person name="Arakawa K."/>
        </authorList>
    </citation>
    <scope>NUCLEOTIDE SEQUENCE [LARGE SCALE GENOMIC DNA]</scope>
</reference>
<dbReference type="AlphaFoldDB" id="A0A4Y2BME5"/>
<evidence type="ECO:0000313" key="1">
    <source>
        <dbReference type="EMBL" id="GBL93238.1"/>
    </source>
</evidence>
<evidence type="ECO:0000313" key="2">
    <source>
        <dbReference type="Proteomes" id="UP000499080"/>
    </source>
</evidence>
<comment type="caution">
    <text evidence="1">The sequence shown here is derived from an EMBL/GenBank/DDBJ whole genome shotgun (WGS) entry which is preliminary data.</text>
</comment>
<keyword evidence="2" id="KW-1185">Reference proteome</keyword>
<name>A0A4Y2BME5_ARAVE</name>
<accession>A0A4Y2BME5</accession>